<evidence type="ECO:0000313" key="3">
    <source>
        <dbReference type="Proteomes" id="UP001501237"/>
    </source>
</evidence>
<evidence type="ECO:0000313" key="2">
    <source>
        <dbReference type="EMBL" id="GAA3212935.1"/>
    </source>
</evidence>
<dbReference type="Gene3D" id="1.20.1290.10">
    <property type="entry name" value="AhpD-like"/>
    <property type="match status" value="1"/>
</dbReference>
<dbReference type="InterPro" id="IPR029032">
    <property type="entry name" value="AhpD-like"/>
</dbReference>
<reference evidence="3" key="1">
    <citation type="journal article" date="2019" name="Int. J. Syst. Evol. Microbiol.">
        <title>The Global Catalogue of Microorganisms (GCM) 10K type strain sequencing project: providing services to taxonomists for standard genome sequencing and annotation.</title>
        <authorList>
            <consortium name="The Broad Institute Genomics Platform"/>
            <consortium name="The Broad Institute Genome Sequencing Center for Infectious Disease"/>
            <person name="Wu L."/>
            <person name="Ma J."/>
        </authorList>
    </citation>
    <scope>NUCLEOTIDE SEQUENCE [LARGE SCALE GENOMIC DNA]</scope>
    <source>
        <strain evidence="3">JCM 9377</strain>
    </source>
</reference>
<dbReference type="InterPro" id="IPR003779">
    <property type="entry name" value="CMD-like"/>
</dbReference>
<dbReference type="RefSeq" id="WP_344828876.1">
    <property type="nucleotide sequence ID" value="NZ_BAAAUV010000007.1"/>
</dbReference>
<name>A0ABP6QAX9_9ACTN</name>
<evidence type="ECO:0000259" key="1">
    <source>
        <dbReference type="Pfam" id="PF02627"/>
    </source>
</evidence>
<dbReference type="Proteomes" id="UP001501237">
    <property type="component" value="Unassembled WGS sequence"/>
</dbReference>
<dbReference type="PANTHER" id="PTHR33570:SF2">
    <property type="entry name" value="CARBOXYMUCONOLACTONE DECARBOXYLASE-LIKE DOMAIN-CONTAINING PROTEIN"/>
    <property type="match status" value="1"/>
</dbReference>
<keyword evidence="3" id="KW-1185">Reference proteome</keyword>
<dbReference type="EMBL" id="BAAAUV010000007">
    <property type="protein sequence ID" value="GAA3212935.1"/>
    <property type="molecule type" value="Genomic_DNA"/>
</dbReference>
<dbReference type="PANTHER" id="PTHR33570">
    <property type="entry name" value="4-CARBOXYMUCONOLACTONE DECARBOXYLASE FAMILY PROTEIN"/>
    <property type="match status" value="1"/>
</dbReference>
<organism evidence="2 3">
    <name type="scientific">Actinocorallia longicatena</name>
    <dbReference type="NCBI Taxonomy" id="111803"/>
    <lineage>
        <taxon>Bacteria</taxon>
        <taxon>Bacillati</taxon>
        <taxon>Actinomycetota</taxon>
        <taxon>Actinomycetes</taxon>
        <taxon>Streptosporangiales</taxon>
        <taxon>Thermomonosporaceae</taxon>
        <taxon>Actinocorallia</taxon>
    </lineage>
</organism>
<protein>
    <submittedName>
        <fullName evidence="2">Carboxymuconolactone decarboxylase family protein</fullName>
    </submittedName>
</protein>
<dbReference type="Pfam" id="PF02627">
    <property type="entry name" value="CMD"/>
    <property type="match status" value="1"/>
</dbReference>
<dbReference type="SUPFAM" id="SSF69118">
    <property type="entry name" value="AhpD-like"/>
    <property type="match status" value="1"/>
</dbReference>
<comment type="caution">
    <text evidence="2">The sequence shown here is derived from an EMBL/GenBank/DDBJ whole genome shotgun (WGS) entry which is preliminary data.</text>
</comment>
<gene>
    <name evidence="2" type="ORF">GCM10010468_32580</name>
</gene>
<dbReference type="InterPro" id="IPR052512">
    <property type="entry name" value="4CMD/NDH-1_regulator"/>
</dbReference>
<sequence>MSEIRERGLKKMTEVYGFDVSDGPGDFFGYTVDHLFAEIWNRDGLSMRDRRLLLIGLLVGSGLNDVLDIQIPAALTNKELSPDELREIVIFLTHYAGWPQGAKLNMQVEKIIHQHSK</sequence>
<proteinExistence type="predicted"/>
<feature type="domain" description="Carboxymuconolactone decarboxylase-like" evidence="1">
    <location>
        <begin position="26"/>
        <end position="100"/>
    </location>
</feature>
<accession>A0ABP6QAX9</accession>